<keyword evidence="1" id="KW-1133">Transmembrane helix</keyword>
<keyword evidence="1" id="KW-0472">Membrane</keyword>
<sequence>MEENKVLPEDLKRFSKAIAFMLSFVLILASTIWYFFASSMGKYFLEVHFRLAVVGGLFIVFGFVISILLRFRKSFLLEFMNSILLTINTLIIIGAIVIILVGCFTSFMSLFSSLYLGLGVLIFSKTLRLTQGYSLYRSREPNFLIDSGILDDNLRDE</sequence>
<name>A0A915YGM9_9BACT</name>
<keyword evidence="3" id="KW-1185">Reference proteome</keyword>
<evidence type="ECO:0000313" key="3">
    <source>
        <dbReference type="Proteomes" id="UP001060919"/>
    </source>
</evidence>
<feature type="transmembrane region" description="Helical" evidence="1">
    <location>
        <begin position="17"/>
        <end position="36"/>
    </location>
</feature>
<feature type="transmembrane region" description="Helical" evidence="1">
    <location>
        <begin position="48"/>
        <end position="71"/>
    </location>
</feature>
<feature type="transmembrane region" description="Helical" evidence="1">
    <location>
        <begin position="107"/>
        <end position="127"/>
    </location>
</feature>
<accession>A0A915YGM9</accession>
<organism evidence="2 3">
    <name type="scientific">Aureispira anguillae</name>
    <dbReference type="NCBI Taxonomy" id="2864201"/>
    <lineage>
        <taxon>Bacteria</taxon>
        <taxon>Pseudomonadati</taxon>
        <taxon>Bacteroidota</taxon>
        <taxon>Saprospiria</taxon>
        <taxon>Saprospirales</taxon>
        <taxon>Saprospiraceae</taxon>
        <taxon>Aureispira</taxon>
    </lineage>
</organism>
<evidence type="ECO:0000256" key="1">
    <source>
        <dbReference type="SAM" id="Phobius"/>
    </source>
</evidence>
<dbReference type="Proteomes" id="UP001060919">
    <property type="component" value="Chromosome"/>
</dbReference>
<keyword evidence="1" id="KW-0812">Transmembrane</keyword>
<proteinExistence type="predicted"/>
<dbReference type="EMBL" id="AP026867">
    <property type="protein sequence ID" value="BDS12793.1"/>
    <property type="molecule type" value="Genomic_DNA"/>
</dbReference>
<reference evidence="2" key="1">
    <citation type="submission" date="2022-09" db="EMBL/GenBank/DDBJ databases">
        <title>Aureispira anguillicida sp. nov., isolated from Leptocephalus of Japanese eel Anguilla japonica.</title>
        <authorList>
            <person name="Yuasa K."/>
            <person name="Mekata T."/>
            <person name="Ikunari K."/>
        </authorList>
    </citation>
    <scope>NUCLEOTIDE SEQUENCE</scope>
    <source>
        <strain evidence="2">EL160426</strain>
    </source>
</reference>
<protein>
    <submittedName>
        <fullName evidence="2">Uncharacterized protein</fullName>
    </submittedName>
</protein>
<gene>
    <name evidence="2" type="ORF">AsAng_0035180</name>
</gene>
<evidence type="ECO:0000313" key="2">
    <source>
        <dbReference type="EMBL" id="BDS12793.1"/>
    </source>
</evidence>
<dbReference type="RefSeq" id="WP_264788146.1">
    <property type="nucleotide sequence ID" value="NZ_AP026867.1"/>
</dbReference>
<feature type="transmembrane region" description="Helical" evidence="1">
    <location>
        <begin position="83"/>
        <end position="101"/>
    </location>
</feature>
<dbReference type="KEGG" id="aup:AsAng_0035180"/>
<dbReference type="AlphaFoldDB" id="A0A915YGM9"/>